<feature type="compositionally biased region" description="Polar residues" evidence="2">
    <location>
        <begin position="398"/>
        <end position="407"/>
    </location>
</feature>
<feature type="region of interest" description="Disordered" evidence="2">
    <location>
        <begin position="471"/>
        <end position="536"/>
    </location>
</feature>
<dbReference type="EnsemblMetazoa" id="XM_022817066">
    <property type="protein sequence ID" value="XP_022672801"/>
    <property type="gene ID" value="LOC111255276"/>
</dbReference>
<dbReference type="Proteomes" id="UP000594260">
    <property type="component" value="Unplaced"/>
</dbReference>
<feature type="region of interest" description="Disordered" evidence="2">
    <location>
        <begin position="443"/>
        <end position="462"/>
    </location>
</feature>
<comment type="similarity">
    <text evidence="1">Belongs to the SNW family.</text>
</comment>
<dbReference type="GO" id="GO:0000398">
    <property type="term" value="P:mRNA splicing, via spliceosome"/>
    <property type="evidence" value="ECO:0007669"/>
    <property type="project" value="InterPro"/>
</dbReference>
<dbReference type="RefSeq" id="XP_022672802.1">
    <property type="nucleotide sequence ID" value="XM_022817067.1"/>
</dbReference>
<feature type="domain" description="SKI-interacting protein SKIP SNW" evidence="3">
    <location>
        <begin position="176"/>
        <end position="336"/>
    </location>
</feature>
<dbReference type="PANTHER" id="PTHR12096">
    <property type="entry name" value="NUCLEAR PROTEIN SKIP-RELATED"/>
    <property type="match status" value="1"/>
</dbReference>
<dbReference type="InParanoid" id="A0A7M7L7N5"/>
<evidence type="ECO:0000256" key="1">
    <source>
        <dbReference type="ARBA" id="ARBA00010197"/>
    </source>
</evidence>
<feature type="compositionally biased region" description="Basic and acidic residues" evidence="2">
    <location>
        <begin position="509"/>
        <end position="530"/>
    </location>
</feature>
<keyword evidence="5" id="KW-1185">Reference proteome</keyword>
<feature type="compositionally biased region" description="Basic and acidic residues" evidence="2">
    <location>
        <begin position="352"/>
        <end position="391"/>
    </location>
</feature>
<dbReference type="OMA" id="YGQRRGW"/>
<dbReference type="RefSeq" id="XP_022672801.1">
    <property type="nucleotide sequence ID" value="XM_022817066.1"/>
</dbReference>
<feature type="compositionally biased region" description="Basic and acidic residues" evidence="2">
    <location>
        <begin position="472"/>
        <end position="487"/>
    </location>
</feature>
<proteinExistence type="inferred from homology"/>
<dbReference type="OrthoDB" id="666364at2759"/>
<protein>
    <recommendedName>
        <fullName evidence="3">SKI-interacting protein SKIP SNW domain-containing protein</fullName>
    </recommendedName>
</protein>
<sequence>MAGLRSLLPAPTQKIYSAREQQEASGNLVIETKKDPHAHIPIYGRRRGWTPRKVGDYGDGGAYPEIQVAQYPLEMGKKKDKPTGNAITVQLDAQGKVKYDALLKQGGNADKVVYSKLQDLLPYEITADDEEELKKPDDEAIKRITEDTKKALEKLTHSKISAAMPVRTTDKQAPAQYIRYTPAQQGSEFNSGASQRIIRMVEAQKDPMEPPKYKINKKIPRGPPSPPPPVMHSPTRKVTVKEQQDWKIPPCVSNWKNAKGYTIPLDKRLAADGRGLQQQHINENFSKLAEALYLADRKAREAVEARAQLERKMAAKEKEKKEEHLRAMAQRARDQRAGIRVNEEDEDDEAQERDMLRQERHRERQRERNIARAAPDKRNRLERERERDISEKIALGLPSTSGTSKSGEVQFDQRLFNQSKGLESGFGDDDSYNVYDKAWRKGQGLSSQLYRPRGDRETAEDIDSLIKTGRFIPDKKFAGTDHSESSVRRGPVQFEQSEQEEDPFGLDKFFNEAKKASHKRRDDRNDEDRGGKRRRD</sequence>
<dbReference type="GeneID" id="111255276"/>
<dbReference type="KEGG" id="vde:111255276"/>
<feature type="region of interest" description="Disordered" evidence="2">
    <location>
        <begin position="209"/>
        <end position="234"/>
    </location>
</feature>
<reference evidence="4" key="1">
    <citation type="submission" date="2021-01" db="UniProtKB">
        <authorList>
            <consortium name="EnsemblMetazoa"/>
        </authorList>
    </citation>
    <scope>IDENTIFICATION</scope>
</reference>
<evidence type="ECO:0000256" key="2">
    <source>
        <dbReference type="SAM" id="MobiDB-lite"/>
    </source>
</evidence>
<accession>A0A7M7L7N5</accession>
<dbReference type="CTD" id="31840"/>
<evidence type="ECO:0000313" key="5">
    <source>
        <dbReference type="Proteomes" id="UP000594260"/>
    </source>
</evidence>
<dbReference type="InterPro" id="IPR017862">
    <property type="entry name" value="SKI-int_prot_SKIP"/>
</dbReference>
<dbReference type="GO" id="GO:0005681">
    <property type="term" value="C:spliceosomal complex"/>
    <property type="evidence" value="ECO:0007669"/>
    <property type="project" value="InterPro"/>
</dbReference>
<dbReference type="RefSeq" id="XP_022672803.1">
    <property type="nucleotide sequence ID" value="XM_022817068.1"/>
</dbReference>
<dbReference type="EnsemblMetazoa" id="XM_022817067">
    <property type="protein sequence ID" value="XP_022672802"/>
    <property type="gene ID" value="LOC111255276"/>
</dbReference>
<organism evidence="4 5">
    <name type="scientific">Varroa destructor</name>
    <name type="common">Honeybee mite</name>
    <dbReference type="NCBI Taxonomy" id="109461"/>
    <lineage>
        <taxon>Eukaryota</taxon>
        <taxon>Metazoa</taxon>
        <taxon>Ecdysozoa</taxon>
        <taxon>Arthropoda</taxon>
        <taxon>Chelicerata</taxon>
        <taxon>Arachnida</taxon>
        <taxon>Acari</taxon>
        <taxon>Parasitiformes</taxon>
        <taxon>Mesostigmata</taxon>
        <taxon>Gamasina</taxon>
        <taxon>Dermanyssoidea</taxon>
        <taxon>Varroidae</taxon>
        <taxon>Varroa</taxon>
    </lineage>
</organism>
<dbReference type="EnsemblMetazoa" id="XM_022817068">
    <property type="protein sequence ID" value="XP_022672803"/>
    <property type="gene ID" value="LOC111255276"/>
</dbReference>
<dbReference type="InterPro" id="IPR004015">
    <property type="entry name" value="SKI-int_prot_SKIP_SNW-dom"/>
</dbReference>
<name>A0A7M7L7N5_VARDE</name>
<feature type="region of interest" description="Disordered" evidence="2">
    <location>
        <begin position="314"/>
        <end position="412"/>
    </location>
</feature>
<dbReference type="Pfam" id="PF02731">
    <property type="entry name" value="SKIP_SNW"/>
    <property type="match status" value="1"/>
</dbReference>
<dbReference type="FunCoup" id="A0A7M7L7N5">
    <property type="interactions" value="1678"/>
</dbReference>
<feature type="compositionally biased region" description="Pro residues" evidence="2">
    <location>
        <begin position="221"/>
        <end position="231"/>
    </location>
</feature>
<dbReference type="AlphaFoldDB" id="A0A7M7L7N5"/>
<feature type="compositionally biased region" description="Basic and acidic residues" evidence="2">
    <location>
        <begin position="314"/>
        <end position="337"/>
    </location>
</feature>
<evidence type="ECO:0000259" key="3">
    <source>
        <dbReference type="Pfam" id="PF02731"/>
    </source>
</evidence>
<evidence type="ECO:0000313" key="4">
    <source>
        <dbReference type="EnsemblMetazoa" id="XP_022672802"/>
    </source>
</evidence>